<evidence type="ECO:0000313" key="2">
    <source>
        <dbReference type="EMBL" id="MCP9765293.1"/>
    </source>
</evidence>
<evidence type="ECO:0000313" key="3">
    <source>
        <dbReference type="Proteomes" id="UP001204144"/>
    </source>
</evidence>
<accession>A0AAE3KUR5</accession>
<gene>
    <name evidence="2" type="ORF">EGI31_20350</name>
</gene>
<sequence>MLSNMKTTLILFLGIFIFSWANAQVLSPTNKSVLKAGVATKAIGQETIKLEDIDEWLCPSRLERGDKEFGGNGPKVKSEVKLRLANNGTEIWAEITFSAVETVQDFSTTSGKWSKKVFDVPYGKKITAINSDMASRTQFISPAAGFQFLLPGQDVANAFHTFLDGVDIEKKIFEMHGIKREDRAALKTLINTAINHGNTVIKVPATEGTLVKFFHVVGDTGGDDISNDDNCNDDTRIVKIEFFPVTVTYQIK</sequence>
<keyword evidence="1" id="KW-0732">Signal</keyword>
<comment type="caution">
    <text evidence="2">The sequence shown here is derived from an EMBL/GenBank/DDBJ whole genome shotgun (WGS) entry which is preliminary data.</text>
</comment>
<keyword evidence="3" id="KW-1185">Reference proteome</keyword>
<name>A0AAE3KUR5_9BACT</name>
<evidence type="ECO:0000256" key="1">
    <source>
        <dbReference type="SAM" id="SignalP"/>
    </source>
</evidence>
<dbReference type="EMBL" id="RJUF01000181">
    <property type="protein sequence ID" value="MCP9765293.1"/>
    <property type="molecule type" value="Genomic_DNA"/>
</dbReference>
<dbReference type="AlphaFoldDB" id="A0AAE3KUR5"/>
<organism evidence="2 3">
    <name type="scientific">Lacihabitans soyangensis</name>
    <dbReference type="NCBI Taxonomy" id="869394"/>
    <lineage>
        <taxon>Bacteria</taxon>
        <taxon>Pseudomonadati</taxon>
        <taxon>Bacteroidota</taxon>
        <taxon>Cytophagia</taxon>
        <taxon>Cytophagales</taxon>
        <taxon>Leadbetterellaceae</taxon>
        <taxon>Lacihabitans</taxon>
    </lineage>
</organism>
<evidence type="ECO:0008006" key="4">
    <source>
        <dbReference type="Google" id="ProtNLM"/>
    </source>
</evidence>
<feature type="signal peptide" evidence="1">
    <location>
        <begin position="1"/>
        <end position="23"/>
    </location>
</feature>
<feature type="chain" id="PRO_5042094898" description="DUF4198 domain-containing protein" evidence="1">
    <location>
        <begin position="24"/>
        <end position="252"/>
    </location>
</feature>
<dbReference type="Proteomes" id="UP001204144">
    <property type="component" value="Unassembled WGS sequence"/>
</dbReference>
<proteinExistence type="predicted"/>
<reference evidence="2 3" key="1">
    <citation type="submission" date="2018-11" db="EMBL/GenBank/DDBJ databases">
        <title>Novel bacteria species description.</title>
        <authorList>
            <person name="Han J.-H."/>
        </authorList>
    </citation>
    <scope>NUCLEOTIDE SEQUENCE [LARGE SCALE GENOMIC DNA]</scope>
    <source>
        <strain evidence="2 3">KCTC23259</strain>
    </source>
</reference>
<protein>
    <recommendedName>
        <fullName evidence="4">DUF4198 domain-containing protein</fullName>
    </recommendedName>
</protein>